<dbReference type="PANTHER" id="PTHR31297:SF34">
    <property type="entry name" value="GLUCAN 1,3-BETA-GLUCOSIDASE 2"/>
    <property type="match status" value="1"/>
</dbReference>
<evidence type="ECO:0000313" key="9">
    <source>
        <dbReference type="Proteomes" id="UP000030752"/>
    </source>
</evidence>
<reference evidence="8 9" key="1">
    <citation type="submission" date="2013-03" db="EMBL/GenBank/DDBJ databases">
        <title>The Genome Sequence of Phialophora europaea CBS 101466.</title>
        <authorList>
            <consortium name="The Broad Institute Genomics Platform"/>
            <person name="Cuomo C."/>
            <person name="de Hoog S."/>
            <person name="Gorbushina A."/>
            <person name="Walker B."/>
            <person name="Young S.K."/>
            <person name="Zeng Q."/>
            <person name="Gargeya S."/>
            <person name="Fitzgerald M."/>
            <person name="Haas B."/>
            <person name="Abouelleil A."/>
            <person name="Allen A.W."/>
            <person name="Alvarado L."/>
            <person name="Arachchi H.M."/>
            <person name="Berlin A.M."/>
            <person name="Chapman S.B."/>
            <person name="Gainer-Dewar J."/>
            <person name="Goldberg J."/>
            <person name="Griggs A."/>
            <person name="Gujja S."/>
            <person name="Hansen M."/>
            <person name="Howarth C."/>
            <person name="Imamovic A."/>
            <person name="Ireland A."/>
            <person name="Larimer J."/>
            <person name="McCowan C."/>
            <person name="Murphy C."/>
            <person name="Pearson M."/>
            <person name="Poon T.W."/>
            <person name="Priest M."/>
            <person name="Roberts A."/>
            <person name="Saif S."/>
            <person name="Shea T."/>
            <person name="Sisk P."/>
            <person name="Sykes S."/>
            <person name="Wortman J."/>
            <person name="Nusbaum C."/>
            <person name="Birren B."/>
        </authorList>
    </citation>
    <scope>NUCLEOTIDE SEQUENCE [LARGE SCALE GENOMIC DNA]</scope>
    <source>
        <strain evidence="8 9">CBS 101466</strain>
    </source>
</reference>
<evidence type="ECO:0000256" key="4">
    <source>
        <dbReference type="ARBA" id="ARBA00023295"/>
    </source>
</evidence>
<dbReference type="InterPro" id="IPR050386">
    <property type="entry name" value="Glycosyl_hydrolase_5"/>
</dbReference>
<evidence type="ECO:0000256" key="3">
    <source>
        <dbReference type="ARBA" id="ARBA00023180"/>
    </source>
</evidence>
<dbReference type="GO" id="GO:0009986">
    <property type="term" value="C:cell surface"/>
    <property type="evidence" value="ECO:0007669"/>
    <property type="project" value="TreeGrafter"/>
</dbReference>
<organism evidence="8 9">
    <name type="scientific">Cyphellophora europaea (strain CBS 101466)</name>
    <name type="common">Phialophora europaea</name>
    <dbReference type="NCBI Taxonomy" id="1220924"/>
    <lineage>
        <taxon>Eukaryota</taxon>
        <taxon>Fungi</taxon>
        <taxon>Dikarya</taxon>
        <taxon>Ascomycota</taxon>
        <taxon>Pezizomycotina</taxon>
        <taxon>Eurotiomycetes</taxon>
        <taxon>Chaetothyriomycetidae</taxon>
        <taxon>Chaetothyriales</taxon>
        <taxon>Cyphellophoraceae</taxon>
        <taxon>Cyphellophora</taxon>
    </lineage>
</organism>
<proteinExistence type="inferred from homology"/>
<dbReference type="EMBL" id="KB822725">
    <property type="protein sequence ID" value="ETN36760.1"/>
    <property type="molecule type" value="Genomic_DNA"/>
</dbReference>
<name>W2RK87_CYPE1</name>
<dbReference type="InParanoid" id="W2RK87"/>
<dbReference type="GO" id="GO:0005576">
    <property type="term" value="C:extracellular region"/>
    <property type="evidence" value="ECO:0007669"/>
    <property type="project" value="TreeGrafter"/>
</dbReference>
<dbReference type="Proteomes" id="UP000030752">
    <property type="component" value="Unassembled WGS sequence"/>
</dbReference>
<evidence type="ECO:0000313" key="8">
    <source>
        <dbReference type="EMBL" id="ETN36760.1"/>
    </source>
</evidence>
<dbReference type="GO" id="GO:0071555">
    <property type="term" value="P:cell wall organization"/>
    <property type="evidence" value="ECO:0007669"/>
    <property type="project" value="UniProtKB-KW"/>
</dbReference>
<keyword evidence="3" id="KW-0325">Glycoprotein</keyword>
<dbReference type="HOGENOM" id="CLU_1129016_0_0_1"/>
<keyword evidence="5" id="KW-0961">Cell wall biogenesis/degradation</keyword>
<keyword evidence="2" id="KW-0378">Hydrolase</keyword>
<dbReference type="VEuPathDB" id="FungiDB:HMPREF1541_09038"/>
<dbReference type="SUPFAM" id="SSF51445">
    <property type="entry name" value="(Trans)glycosidases"/>
    <property type="match status" value="1"/>
</dbReference>
<dbReference type="eggNOG" id="ENOG502QRG8">
    <property type="taxonomic scope" value="Eukaryota"/>
</dbReference>
<protein>
    <recommendedName>
        <fullName evidence="7">glucan 1,3-beta-glucosidase</fullName>
        <ecNumber evidence="7">3.2.1.58</ecNumber>
    </recommendedName>
</protein>
<gene>
    <name evidence="8" type="ORF">HMPREF1541_09038</name>
</gene>
<comment type="catalytic activity">
    <reaction evidence="6">
        <text>Successive hydrolysis of beta-D-glucose units from the non-reducing ends of (1-&gt;3)-beta-D-glucans, releasing alpha-glucose.</text>
        <dbReference type="EC" id="3.2.1.58"/>
    </reaction>
</comment>
<dbReference type="GeneID" id="19976377"/>
<dbReference type="GO" id="GO:0009251">
    <property type="term" value="P:glucan catabolic process"/>
    <property type="evidence" value="ECO:0007669"/>
    <property type="project" value="TreeGrafter"/>
</dbReference>
<dbReference type="RefSeq" id="XP_008721578.1">
    <property type="nucleotide sequence ID" value="XM_008723356.1"/>
</dbReference>
<dbReference type="OrthoDB" id="62120at2759"/>
<dbReference type="STRING" id="1220924.W2RK87"/>
<evidence type="ECO:0000256" key="2">
    <source>
        <dbReference type="ARBA" id="ARBA00022801"/>
    </source>
</evidence>
<keyword evidence="9" id="KW-1185">Reference proteome</keyword>
<dbReference type="PANTHER" id="PTHR31297">
    <property type="entry name" value="GLUCAN ENDO-1,6-BETA-GLUCOSIDASE B"/>
    <property type="match status" value="1"/>
</dbReference>
<dbReference type="GO" id="GO:0004338">
    <property type="term" value="F:glucan exo-1,3-beta-glucosidase activity"/>
    <property type="evidence" value="ECO:0007669"/>
    <property type="project" value="UniProtKB-EC"/>
</dbReference>
<dbReference type="AlphaFoldDB" id="W2RK87"/>
<evidence type="ECO:0000256" key="6">
    <source>
        <dbReference type="ARBA" id="ARBA00036824"/>
    </source>
</evidence>
<evidence type="ECO:0000256" key="7">
    <source>
        <dbReference type="ARBA" id="ARBA00038929"/>
    </source>
</evidence>
<evidence type="ECO:0000256" key="5">
    <source>
        <dbReference type="ARBA" id="ARBA00023316"/>
    </source>
</evidence>
<dbReference type="Gene3D" id="3.20.20.80">
    <property type="entry name" value="Glycosidases"/>
    <property type="match status" value="1"/>
</dbReference>
<comment type="similarity">
    <text evidence="1">Belongs to the glycosyl hydrolase 5 (cellulase A) family.</text>
</comment>
<evidence type="ECO:0000256" key="1">
    <source>
        <dbReference type="ARBA" id="ARBA00005641"/>
    </source>
</evidence>
<keyword evidence="4" id="KW-0326">Glycosidase</keyword>
<dbReference type="EC" id="3.2.1.58" evidence="7"/>
<dbReference type="InterPro" id="IPR017853">
    <property type="entry name" value="GH"/>
</dbReference>
<accession>W2RK87</accession>
<sequence>MYGLVNEPKMIDLPRSAVISWNTAAVSIIRAAGLVKPYLSFGDGFLKLSDWHGEFQNIDEQLIFDTHQYQIFNANQLPLNYSARIALSCSGYQGLLLASNNPSSGWGPTMNGEWSQAETDCAPHLNNVGVGSRWTGTLNLGNTGLETNVLTPLCPTAPDCSCEMANADPSQYSNEYRKFLRMYAEAQMDSFEKVWGWFYWTWKTENAVQWSWLLGLRAGILPEKVYGRGFRCGDVVPDFWDLSSGT</sequence>